<dbReference type="Proteomes" id="UP000235965">
    <property type="component" value="Unassembled WGS sequence"/>
</dbReference>
<dbReference type="AlphaFoldDB" id="A0A2J7RSG2"/>
<reference evidence="1 2" key="1">
    <citation type="submission" date="2017-12" db="EMBL/GenBank/DDBJ databases">
        <title>Hemimetabolous genomes reveal molecular basis of termite eusociality.</title>
        <authorList>
            <person name="Harrison M.C."/>
            <person name="Jongepier E."/>
            <person name="Robertson H.M."/>
            <person name="Arning N."/>
            <person name="Bitard-Feildel T."/>
            <person name="Chao H."/>
            <person name="Childers C.P."/>
            <person name="Dinh H."/>
            <person name="Doddapaneni H."/>
            <person name="Dugan S."/>
            <person name="Gowin J."/>
            <person name="Greiner C."/>
            <person name="Han Y."/>
            <person name="Hu H."/>
            <person name="Hughes D.S.T."/>
            <person name="Huylmans A.-K."/>
            <person name="Kemena C."/>
            <person name="Kremer L.P.M."/>
            <person name="Lee S.L."/>
            <person name="Lopez-Ezquerra A."/>
            <person name="Mallet L."/>
            <person name="Monroy-Kuhn J.M."/>
            <person name="Moser A."/>
            <person name="Murali S.C."/>
            <person name="Muzny D.M."/>
            <person name="Otani S."/>
            <person name="Piulachs M.-D."/>
            <person name="Poelchau M."/>
            <person name="Qu J."/>
            <person name="Schaub F."/>
            <person name="Wada-Katsumata A."/>
            <person name="Worley K.C."/>
            <person name="Xie Q."/>
            <person name="Ylla G."/>
            <person name="Poulsen M."/>
            <person name="Gibbs R.A."/>
            <person name="Schal C."/>
            <person name="Richards S."/>
            <person name="Belles X."/>
            <person name="Korb J."/>
            <person name="Bornberg-Bauer E."/>
        </authorList>
    </citation>
    <scope>NUCLEOTIDE SEQUENCE [LARGE SCALE GENOMIC DNA]</scope>
    <source>
        <tissue evidence="1">Whole body</tissue>
    </source>
</reference>
<comment type="caution">
    <text evidence="1">The sequence shown here is derived from an EMBL/GenBank/DDBJ whole genome shotgun (WGS) entry which is preliminary data.</text>
</comment>
<dbReference type="InParanoid" id="A0A2J7RSG2"/>
<dbReference type="EMBL" id="NEVH01000259">
    <property type="protein sequence ID" value="PNF43773.1"/>
    <property type="molecule type" value="Genomic_DNA"/>
</dbReference>
<evidence type="ECO:0000313" key="2">
    <source>
        <dbReference type="Proteomes" id="UP000235965"/>
    </source>
</evidence>
<organism evidence="1 2">
    <name type="scientific">Cryptotermes secundus</name>
    <dbReference type="NCBI Taxonomy" id="105785"/>
    <lineage>
        <taxon>Eukaryota</taxon>
        <taxon>Metazoa</taxon>
        <taxon>Ecdysozoa</taxon>
        <taxon>Arthropoda</taxon>
        <taxon>Hexapoda</taxon>
        <taxon>Insecta</taxon>
        <taxon>Pterygota</taxon>
        <taxon>Neoptera</taxon>
        <taxon>Polyneoptera</taxon>
        <taxon>Dictyoptera</taxon>
        <taxon>Blattodea</taxon>
        <taxon>Blattoidea</taxon>
        <taxon>Termitoidae</taxon>
        <taxon>Kalotermitidae</taxon>
        <taxon>Cryptotermitinae</taxon>
        <taxon>Cryptotermes</taxon>
    </lineage>
</organism>
<keyword evidence="2" id="KW-1185">Reference proteome</keyword>
<evidence type="ECO:0000313" key="1">
    <source>
        <dbReference type="EMBL" id="PNF43773.1"/>
    </source>
</evidence>
<protein>
    <submittedName>
        <fullName evidence="1">Uncharacterized protein</fullName>
    </submittedName>
</protein>
<proteinExistence type="predicted"/>
<sequence length="56" mass="6817">MLDHKLWAQRIQVTYSLSQQIRKRRRDLAMKLSLNKRRKSKKKINGDLLWLKPLSQ</sequence>
<gene>
    <name evidence="1" type="ORF">B7P43_G11414</name>
</gene>
<accession>A0A2J7RSG2</accession>
<name>A0A2J7RSG2_9NEOP</name>